<feature type="compositionally biased region" description="Polar residues" evidence="1">
    <location>
        <begin position="67"/>
        <end position="96"/>
    </location>
</feature>
<dbReference type="EMBL" id="ML991867">
    <property type="protein sequence ID" value="KAF2229331.1"/>
    <property type="molecule type" value="Genomic_DNA"/>
</dbReference>
<feature type="compositionally biased region" description="Basic and acidic residues" evidence="1">
    <location>
        <begin position="1"/>
        <end position="39"/>
    </location>
</feature>
<feature type="compositionally biased region" description="Polar residues" evidence="1">
    <location>
        <begin position="420"/>
        <end position="441"/>
    </location>
</feature>
<protein>
    <submittedName>
        <fullName evidence="2">Uncharacterized protein</fullName>
    </submittedName>
</protein>
<dbReference type="AlphaFoldDB" id="A0A6A6GUK9"/>
<proteinExistence type="predicted"/>
<dbReference type="Proteomes" id="UP000800092">
    <property type="component" value="Unassembled WGS sequence"/>
</dbReference>
<evidence type="ECO:0000256" key="1">
    <source>
        <dbReference type="SAM" id="MobiDB-lite"/>
    </source>
</evidence>
<evidence type="ECO:0000313" key="3">
    <source>
        <dbReference type="Proteomes" id="UP000800092"/>
    </source>
</evidence>
<keyword evidence="3" id="KW-1185">Reference proteome</keyword>
<accession>A0A6A6GUK9</accession>
<feature type="region of interest" description="Disordered" evidence="1">
    <location>
        <begin position="420"/>
        <end position="463"/>
    </location>
</feature>
<feature type="compositionally biased region" description="Low complexity" evidence="1">
    <location>
        <begin position="44"/>
        <end position="53"/>
    </location>
</feature>
<organism evidence="2 3">
    <name type="scientific">Viridothelium virens</name>
    <name type="common">Speckled blister lichen</name>
    <name type="synonym">Trypethelium virens</name>
    <dbReference type="NCBI Taxonomy" id="1048519"/>
    <lineage>
        <taxon>Eukaryota</taxon>
        <taxon>Fungi</taxon>
        <taxon>Dikarya</taxon>
        <taxon>Ascomycota</taxon>
        <taxon>Pezizomycotina</taxon>
        <taxon>Dothideomycetes</taxon>
        <taxon>Dothideomycetes incertae sedis</taxon>
        <taxon>Trypetheliales</taxon>
        <taxon>Trypetheliaceae</taxon>
        <taxon>Viridothelium</taxon>
    </lineage>
</organism>
<evidence type="ECO:0000313" key="2">
    <source>
        <dbReference type="EMBL" id="KAF2229331.1"/>
    </source>
</evidence>
<feature type="region of interest" description="Disordered" evidence="1">
    <location>
        <begin position="303"/>
        <end position="336"/>
    </location>
</feature>
<reference evidence="2" key="1">
    <citation type="journal article" date="2020" name="Stud. Mycol.">
        <title>101 Dothideomycetes genomes: a test case for predicting lifestyles and emergence of pathogens.</title>
        <authorList>
            <person name="Haridas S."/>
            <person name="Albert R."/>
            <person name="Binder M."/>
            <person name="Bloem J."/>
            <person name="Labutti K."/>
            <person name="Salamov A."/>
            <person name="Andreopoulos B."/>
            <person name="Baker S."/>
            <person name="Barry K."/>
            <person name="Bills G."/>
            <person name="Bluhm B."/>
            <person name="Cannon C."/>
            <person name="Castanera R."/>
            <person name="Culley D."/>
            <person name="Daum C."/>
            <person name="Ezra D."/>
            <person name="Gonzalez J."/>
            <person name="Henrissat B."/>
            <person name="Kuo A."/>
            <person name="Liang C."/>
            <person name="Lipzen A."/>
            <person name="Lutzoni F."/>
            <person name="Magnuson J."/>
            <person name="Mondo S."/>
            <person name="Nolan M."/>
            <person name="Ohm R."/>
            <person name="Pangilinan J."/>
            <person name="Park H.-J."/>
            <person name="Ramirez L."/>
            <person name="Alfaro M."/>
            <person name="Sun H."/>
            <person name="Tritt A."/>
            <person name="Yoshinaga Y."/>
            <person name="Zwiers L.-H."/>
            <person name="Turgeon B."/>
            <person name="Goodwin S."/>
            <person name="Spatafora J."/>
            <person name="Crous P."/>
            <person name="Grigoriev I."/>
        </authorList>
    </citation>
    <scope>NUCLEOTIDE SEQUENCE</scope>
    <source>
        <strain evidence="2">Tuck. ex Michener</strain>
    </source>
</reference>
<gene>
    <name evidence="2" type="ORF">EV356DRAFT_511038</name>
</gene>
<sequence>MMETALKAEGKRTAQSPRADKDPGESKRPKLEEDFDHVPSDNVSSSTATSESSLPDDFEDLTFASPEMTSATHSKPITQQVQRSSRSTGLDGSNAQNRDKCTEQETQLASLVFSFHKRASSSDFMAFLTQGRAFIISVEIPKRTVFRLERNPRNQVSSSILAHIARYGYHQIEGLVFLNSPPEYAHVLAIYDDKESADAMRSSMSSVSFTVLGFMVGLQVAVPTSSNTSLDRRDPPRKVLKEYRGDITRERVALLDSMGGLREYAFNRYNLTVEARKRTLERRKTFHSKHGFVTAAQDAGLTSTGAAMPRAPSSTAAQDAGPSSAGEAMPRTSSSTASFLTASTAFPMSHGIRQFGGLSTPPWRFKQPQLPATTYGLPSTANFSFSAPISHQPYLPTAIDKGFTSTASYLLPSGINQHQSSAVMSRPSASTLISPPTTSFNKPRPPPQGTTPHGSSMPSVPASVAYQPGSDVMPINYPSAYSHPSYSTFAQSQPRSVRYNFSSSASAFPPQHLIVRGLA</sequence>
<feature type="region of interest" description="Disordered" evidence="1">
    <location>
        <begin position="1"/>
        <end position="102"/>
    </location>
</feature>
<name>A0A6A6GUK9_VIRVR</name>